<evidence type="ECO:0000313" key="3">
    <source>
        <dbReference type="Proteomes" id="UP000231553"/>
    </source>
</evidence>
<organism evidence="2 3">
    <name type="scientific">Pseudooceanicola lipolyticus</name>
    <dbReference type="NCBI Taxonomy" id="2029104"/>
    <lineage>
        <taxon>Bacteria</taxon>
        <taxon>Pseudomonadati</taxon>
        <taxon>Pseudomonadota</taxon>
        <taxon>Alphaproteobacteria</taxon>
        <taxon>Rhodobacterales</taxon>
        <taxon>Paracoccaceae</taxon>
        <taxon>Pseudooceanicola</taxon>
    </lineage>
</organism>
<dbReference type="Proteomes" id="UP000231553">
    <property type="component" value="Unassembled WGS sequence"/>
</dbReference>
<reference evidence="2 3" key="1">
    <citation type="journal article" date="2018" name="Int. J. Syst. Evol. Microbiol.">
        <title>Pseudooceanicola lipolyticus sp. nov., a marine alphaproteobacterium, reclassification of Oceanicola flagellatus as Pseudooceanicola flagellatus comb. nov. and emended description of the genus Pseudooceanicola.</title>
        <authorList>
            <person name="Huang M.-M."/>
            <person name="Guo L.-L."/>
            <person name="Wu Y.-H."/>
            <person name="Lai Q.-L."/>
            <person name="Shao Z.-Z."/>
            <person name="Wang C.-S."/>
            <person name="Wu M."/>
            <person name="Xu X.-W."/>
        </authorList>
    </citation>
    <scope>NUCLEOTIDE SEQUENCE [LARGE SCALE GENOMIC DNA]</scope>
    <source>
        <strain evidence="2 3">157</strain>
    </source>
</reference>
<protein>
    <recommendedName>
        <fullName evidence="1">Amidase domain-containing protein</fullName>
    </recommendedName>
</protein>
<evidence type="ECO:0000259" key="1">
    <source>
        <dbReference type="Pfam" id="PF01425"/>
    </source>
</evidence>
<sequence>MLEAAGWTVEEVEAPPLRPAADLNARLWMAEARATAQMIAQEDDPDANIVFARMTAASPEMDLPALSAALQSRVGLIRDWQMFLERYPLVLMPPSGERPFAQQRDVGSEAEFAAILEAQLVQRALPALGLPALSVATGESDGAPLGVQLVAGRYREDVLLAAGAVIEAGCGAPTVAEL</sequence>
<proteinExistence type="predicted"/>
<dbReference type="InterPro" id="IPR036928">
    <property type="entry name" value="AS_sf"/>
</dbReference>
<dbReference type="Gene3D" id="3.90.1300.10">
    <property type="entry name" value="Amidase signature (AS) domain"/>
    <property type="match status" value="1"/>
</dbReference>
<comment type="caution">
    <text evidence="2">The sequence shown here is derived from an EMBL/GenBank/DDBJ whole genome shotgun (WGS) entry which is preliminary data.</text>
</comment>
<name>A0A2M8IVG6_9RHOB</name>
<accession>A0A2M8IVG6</accession>
<dbReference type="InterPro" id="IPR023631">
    <property type="entry name" value="Amidase_dom"/>
</dbReference>
<dbReference type="EMBL" id="PGTB01000170">
    <property type="protein sequence ID" value="PJE34525.1"/>
    <property type="molecule type" value="Genomic_DNA"/>
</dbReference>
<evidence type="ECO:0000313" key="2">
    <source>
        <dbReference type="EMBL" id="PJE34525.1"/>
    </source>
</evidence>
<gene>
    <name evidence="2" type="ORF">CVM52_21875</name>
</gene>
<keyword evidence="3" id="KW-1185">Reference proteome</keyword>
<dbReference type="SUPFAM" id="SSF75304">
    <property type="entry name" value="Amidase signature (AS) enzymes"/>
    <property type="match status" value="1"/>
</dbReference>
<feature type="domain" description="Amidase" evidence="1">
    <location>
        <begin position="2"/>
        <end position="160"/>
    </location>
</feature>
<dbReference type="AlphaFoldDB" id="A0A2M8IVG6"/>
<dbReference type="Pfam" id="PF01425">
    <property type="entry name" value="Amidase"/>
    <property type="match status" value="1"/>
</dbReference>